<feature type="domain" description="SAICAR synthetase/ADE2 N-terminal" evidence="9">
    <location>
        <begin position="15"/>
        <end position="268"/>
    </location>
</feature>
<dbReference type="eggNOG" id="COG0152">
    <property type="taxonomic scope" value="Bacteria"/>
</dbReference>
<evidence type="ECO:0000256" key="5">
    <source>
        <dbReference type="ARBA" id="ARBA00022755"/>
    </source>
</evidence>
<dbReference type="EC" id="6.3.2.6" evidence="8"/>
<dbReference type="GO" id="GO:0005737">
    <property type="term" value="C:cytoplasm"/>
    <property type="evidence" value="ECO:0007669"/>
    <property type="project" value="TreeGrafter"/>
</dbReference>
<dbReference type="InterPro" id="IPR028923">
    <property type="entry name" value="SAICAR_synt/ADE2_N"/>
</dbReference>
<sequence length="304" mass="34475">MQVVTQTSITEFPLISRGKVRDIYELDPDTLLIVTTDRMSAFDVVMSQPIPYKGAVLNQITLFWMDMFKDLVDNHLISSNVEDFPEPLKPYSEELRGRSVMVRRAAPLPIECIVRGYITGSGWKDYQRTGQVCGYTLPQGLVESQKLEEPLFTPSTKAEAGAHDENIDMKQAGEKIGQEMLQQVQELSLSIYGQAREYAEKKGILIADTKFEFGTRDGRIMLIDEVLTPDSSRFWPADTYKPGQGQSSFDKQYLRDWLERSGWNKNPPPPDLPEEIINETTKKYLLAYKLLTGKDLMQGGTYAA</sequence>
<keyword evidence="5 8" id="KW-0658">Purine biosynthesis</keyword>
<dbReference type="CDD" id="cd01414">
    <property type="entry name" value="SAICAR_synt_Sc"/>
    <property type="match status" value="1"/>
</dbReference>
<dbReference type="GO" id="GO:0004639">
    <property type="term" value="F:phosphoribosylaminoimidazolesuccinocarboxamide synthase activity"/>
    <property type="evidence" value="ECO:0007669"/>
    <property type="project" value="UniProtKB-UniRule"/>
</dbReference>
<comment type="catalytic activity">
    <reaction evidence="7 8">
        <text>5-amino-1-(5-phospho-D-ribosyl)imidazole-4-carboxylate + L-aspartate + ATP = (2S)-2-[5-amino-1-(5-phospho-beta-D-ribosyl)imidazole-4-carboxamido]succinate + ADP + phosphate + 2 H(+)</text>
        <dbReference type="Rhea" id="RHEA:22628"/>
        <dbReference type="ChEBI" id="CHEBI:15378"/>
        <dbReference type="ChEBI" id="CHEBI:29991"/>
        <dbReference type="ChEBI" id="CHEBI:30616"/>
        <dbReference type="ChEBI" id="CHEBI:43474"/>
        <dbReference type="ChEBI" id="CHEBI:58443"/>
        <dbReference type="ChEBI" id="CHEBI:77657"/>
        <dbReference type="ChEBI" id="CHEBI:456216"/>
        <dbReference type="EC" id="6.3.2.6"/>
    </reaction>
</comment>
<proteinExistence type="inferred from homology"/>
<dbReference type="NCBIfam" id="NF010568">
    <property type="entry name" value="PRK13961.1"/>
    <property type="match status" value="1"/>
</dbReference>
<accession>D6SMA3</accession>
<comment type="caution">
    <text evidence="10">The sequence shown here is derived from an EMBL/GenBank/DDBJ whole genome shotgun (WGS) entry which is preliminary data.</text>
</comment>
<dbReference type="Pfam" id="PF01259">
    <property type="entry name" value="SAICAR_synt"/>
    <property type="match status" value="1"/>
</dbReference>
<gene>
    <name evidence="8" type="primary">purC</name>
    <name evidence="10" type="ORF">Dthio_PD3249</name>
</gene>
<evidence type="ECO:0000313" key="11">
    <source>
        <dbReference type="Proteomes" id="UP000005496"/>
    </source>
</evidence>
<keyword evidence="3 8" id="KW-0436">Ligase</keyword>
<dbReference type="OrthoDB" id="9801549at2"/>
<dbReference type="PROSITE" id="PS01058">
    <property type="entry name" value="SAICAR_SYNTHETASE_2"/>
    <property type="match status" value="1"/>
</dbReference>
<dbReference type="Proteomes" id="UP000005496">
    <property type="component" value="Unassembled WGS sequence"/>
</dbReference>
<dbReference type="GO" id="GO:0006189">
    <property type="term" value="P:'de novo' IMP biosynthetic process"/>
    <property type="evidence" value="ECO:0007669"/>
    <property type="project" value="UniProtKB-UniRule"/>
</dbReference>
<dbReference type="AlphaFoldDB" id="D6SMA3"/>
<protein>
    <recommendedName>
        <fullName evidence="8">Phosphoribosylaminoimidazole-succinocarboxamide synthase</fullName>
        <ecNumber evidence="8">6.3.2.6</ecNumber>
    </recommendedName>
    <alternativeName>
        <fullName evidence="8">SAICAR synthetase</fullName>
    </alternativeName>
</protein>
<comment type="pathway">
    <text evidence="1 8">Purine metabolism; IMP biosynthesis via de novo pathway; 5-amino-1-(5-phospho-D-ribosyl)imidazole-4-carboxamide from 5-amino-1-(5-phospho-D-ribosyl)imidazole-4-carboxylate: step 1/2.</text>
</comment>
<dbReference type="Gene3D" id="3.30.470.20">
    <property type="entry name" value="ATP-grasp fold, B domain"/>
    <property type="match status" value="1"/>
</dbReference>
<evidence type="ECO:0000256" key="3">
    <source>
        <dbReference type="ARBA" id="ARBA00022598"/>
    </source>
</evidence>
<reference evidence="10" key="1">
    <citation type="submission" date="2010-05" db="EMBL/GenBank/DDBJ databases">
        <title>The draft genome of Desulfonatronospira thiodismutans ASO3-1.</title>
        <authorList>
            <consortium name="US DOE Joint Genome Institute (JGI-PGF)"/>
            <person name="Lucas S."/>
            <person name="Copeland A."/>
            <person name="Lapidus A."/>
            <person name="Cheng J.-F."/>
            <person name="Bruce D."/>
            <person name="Goodwin L."/>
            <person name="Pitluck S."/>
            <person name="Chertkov O."/>
            <person name="Brettin T."/>
            <person name="Detter J.C."/>
            <person name="Han C."/>
            <person name="Land M.L."/>
            <person name="Hauser L."/>
            <person name="Kyrpides N."/>
            <person name="Mikhailova N."/>
            <person name="Muyzer G."/>
            <person name="Woyke T."/>
        </authorList>
    </citation>
    <scope>NUCLEOTIDE SEQUENCE [LARGE SCALE GENOMIC DNA]</scope>
    <source>
        <strain evidence="10">ASO3-1</strain>
    </source>
</reference>
<dbReference type="HAMAP" id="MF_00137">
    <property type="entry name" value="SAICAR_synth"/>
    <property type="match status" value="1"/>
</dbReference>
<evidence type="ECO:0000256" key="7">
    <source>
        <dbReference type="ARBA" id="ARBA00048475"/>
    </source>
</evidence>
<dbReference type="InterPro" id="IPR018236">
    <property type="entry name" value="SAICAR_synthetase_CS"/>
</dbReference>
<dbReference type="InterPro" id="IPR001636">
    <property type="entry name" value="SAICAR_synth"/>
</dbReference>
<dbReference type="PROSITE" id="PS01057">
    <property type="entry name" value="SAICAR_SYNTHETASE_1"/>
    <property type="match status" value="1"/>
</dbReference>
<name>D6SMA3_9BACT</name>
<dbReference type="UniPathway" id="UPA00074">
    <property type="reaction ID" value="UER00131"/>
</dbReference>
<dbReference type="FunFam" id="3.30.470.20:FF:000015">
    <property type="entry name" value="Phosphoribosylaminoimidazole-succinocarboxamide synthase"/>
    <property type="match status" value="1"/>
</dbReference>
<evidence type="ECO:0000256" key="6">
    <source>
        <dbReference type="ARBA" id="ARBA00022840"/>
    </source>
</evidence>
<dbReference type="NCBIfam" id="TIGR00081">
    <property type="entry name" value="purC"/>
    <property type="match status" value="1"/>
</dbReference>
<keyword evidence="4 8" id="KW-0547">Nucleotide-binding</keyword>
<dbReference type="PANTHER" id="PTHR43700">
    <property type="entry name" value="PHOSPHORIBOSYLAMINOIMIDAZOLE-SUCCINOCARBOXAMIDE SYNTHASE"/>
    <property type="match status" value="1"/>
</dbReference>
<evidence type="ECO:0000256" key="8">
    <source>
        <dbReference type="HAMAP-Rule" id="MF_00137"/>
    </source>
</evidence>
<evidence type="ECO:0000256" key="1">
    <source>
        <dbReference type="ARBA" id="ARBA00004672"/>
    </source>
</evidence>
<evidence type="ECO:0000259" key="9">
    <source>
        <dbReference type="Pfam" id="PF01259"/>
    </source>
</evidence>
<dbReference type="SUPFAM" id="SSF56104">
    <property type="entry name" value="SAICAR synthase-like"/>
    <property type="match status" value="1"/>
</dbReference>
<dbReference type="GO" id="GO:0005524">
    <property type="term" value="F:ATP binding"/>
    <property type="evidence" value="ECO:0007669"/>
    <property type="project" value="UniProtKB-KW"/>
</dbReference>
<dbReference type="PANTHER" id="PTHR43700:SF1">
    <property type="entry name" value="PHOSPHORIBOSYLAMINOIMIDAZOLE-SUCCINOCARBOXAMIDE SYNTHASE"/>
    <property type="match status" value="1"/>
</dbReference>
<keyword evidence="11" id="KW-1185">Reference proteome</keyword>
<comment type="similarity">
    <text evidence="2 8">Belongs to the SAICAR synthetase family.</text>
</comment>
<keyword evidence="6 8" id="KW-0067">ATP-binding</keyword>
<evidence type="ECO:0000256" key="4">
    <source>
        <dbReference type="ARBA" id="ARBA00022741"/>
    </source>
</evidence>
<dbReference type="RefSeq" id="WP_008868943.1">
    <property type="nucleotide sequence ID" value="NZ_ACJN02000001.1"/>
</dbReference>
<evidence type="ECO:0000313" key="10">
    <source>
        <dbReference type="EMBL" id="EFI35814.1"/>
    </source>
</evidence>
<evidence type="ECO:0000256" key="2">
    <source>
        <dbReference type="ARBA" id="ARBA00010190"/>
    </source>
</evidence>
<dbReference type="EMBL" id="ACJN02000001">
    <property type="protein sequence ID" value="EFI35814.1"/>
    <property type="molecule type" value="Genomic_DNA"/>
</dbReference>
<dbReference type="Gene3D" id="3.30.200.20">
    <property type="entry name" value="Phosphorylase Kinase, domain 1"/>
    <property type="match status" value="1"/>
</dbReference>
<organism evidence="10 11">
    <name type="scientific">Desulfonatronospira thiodismutans ASO3-1</name>
    <dbReference type="NCBI Taxonomy" id="555779"/>
    <lineage>
        <taxon>Bacteria</taxon>
        <taxon>Pseudomonadati</taxon>
        <taxon>Thermodesulfobacteriota</taxon>
        <taxon>Desulfovibrionia</taxon>
        <taxon>Desulfovibrionales</taxon>
        <taxon>Desulfonatronovibrionaceae</taxon>
        <taxon>Desulfonatronospira</taxon>
    </lineage>
</organism>